<accession>A0ABR0LTP0</accession>
<dbReference type="Gene3D" id="1.25.40.820">
    <property type="match status" value="1"/>
</dbReference>
<protein>
    <submittedName>
        <fullName evidence="2">Uncharacterized protein</fullName>
    </submittedName>
</protein>
<evidence type="ECO:0000313" key="2">
    <source>
        <dbReference type="EMBL" id="KAK5241376.1"/>
    </source>
</evidence>
<reference evidence="2 3" key="1">
    <citation type="submission" date="2023-08" db="EMBL/GenBank/DDBJ databases">
        <title>Black Yeasts Isolated from many extreme environments.</title>
        <authorList>
            <person name="Coleine C."/>
            <person name="Stajich J.E."/>
            <person name="Selbmann L."/>
        </authorList>
    </citation>
    <scope>NUCLEOTIDE SEQUENCE [LARGE SCALE GENOMIC DNA]</scope>
    <source>
        <strain evidence="2 3">CCFEE 536</strain>
    </source>
</reference>
<name>A0ABR0LTP0_9PEZI</name>
<feature type="region of interest" description="Disordered" evidence="1">
    <location>
        <begin position="1"/>
        <end position="27"/>
    </location>
</feature>
<dbReference type="Proteomes" id="UP001357485">
    <property type="component" value="Unassembled WGS sequence"/>
</dbReference>
<evidence type="ECO:0000256" key="1">
    <source>
        <dbReference type="SAM" id="MobiDB-lite"/>
    </source>
</evidence>
<dbReference type="EMBL" id="JAVRRA010010674">
    <property type="protein sequence ID" value="KAK5241376.1"/>
    <property type="molecule type" value="Genomic_DNA"/>
</dbReference>
<evidence type="ECO:0000313" key="3">
    <source>
        <dbReference type="Proteomes" id="UP001357485"/>
    </source>
</evidence>
<dbReference type="InterPro" id="IPR038534">
    <property type="entry name" value="Rtr1/RPAP2_sf"/>
</dbReference>
<comment type="caution">
    <text evidence="2">The sequence shown here is derived from an EMBL/GenBank/DDBJ whole genome shotgun (WGS) entry which is preliminary data.</text>
</comment>
<feature type="compositionally biased region" description="Basic residues" evidence="1">
    <location>
        <begin position="1"/>
        <end position="11"/>
    </location>
</feature>
<sequence length="103" mass="11251">MAPKSVLKKRVSSPLAEPTPIASTLSPRDQRNLDLALHHARLIQEQKDIEAQILSAIEELIDFPVSSPASASDIAAFKTLLQPFQPSDFDSIVEERQAADKCG</sequence>
<feature type="non-terminal residue" evidence="2">
    <location>
        <position position="103"/>
    </location>
</feature>
<proteinExistence type="predicted"/>
<organism evidence="2 3">
    <name type="scientific">Cryomyces antarcticus</name>
    <dbReference type="NCBI Taxonomy" id="329879"/>
    <lineage>
        <taxon>Eukaryota</taxon>
        <taxon>Fungi</taxon>
        <taxon>Dikarya</taxon>
        <taxon>Ascomycota</taxon>
        <taxon>Pezizomycotina</taxon>
        <taxon>Dothideomycetes</taxon>
        <taxon>Dothideomycetes incertae sedis</taxon>
        <taxon>Cryomyces</taxon>
    </lineage>
</organism>
<keyword evidence="3" id="KW-1185">Reference proteome</keyword>
<gene>
    <name evidence="2" type="ORF">LTR16_009447</name>
</gene>